<reference evidence="5" key="2">
    <citation type="submission" date="2016-04" db="UniProtKB">
        <authorList>
            <consortium name="WormBaseParasite"/>
        </authorList>
    </citation>
    <scope>IDENTIFICATION</scope>
</reference>
<protein>
    <submittedName>
        <fullName evidence="5">SEA domain-containing protein</fullName>
    </submittedName>
</protein>
<reference evidence="4" key="1">
    <citation type="submission" date="2012-09" db="EMBL/GenBank/DDBJ databases">
        <authorList>
            <person name="Martin A.A."/>
        </authorList>
    </citation>
    <scope>NUCLEOTIDE SEQUENCE</scope>
</reference>
<dbReference type="InterPro" id="IPR000082">
    <property type="entry name" value="SEA_dom"/>
</dbReference>
<evidence type="ECO:0000256" key="1">
    <source>
        <dbReference type="SAM" id="MobiDB-lite"/>
    </source>
</evidence>
<dbReference type="Proteomes" id="UP000035642">
    <property type="component" value="Unassembled WGS sequence"/>
</dbReference>
<feature type="region of interest" description="Disordered" evidence="1">
    <location>
        <begin position="276"/>
        <end position="318"/>
    </location>
</feature>
<keyword evidence="2" id="KW-0812">Transmembrane</keyword>
<evidence type="ECO:0000313" key="5">
    <source>
        <dbReference type="WBParaSite" id="ACAC_0000783001-mRNA-1"/>
    </source>
</evidence>
<dbReference type="SUPFAM" id="SSF82671">
    <property type="entry name" value="SEA domain"/>
    <property type="match status" value="1"/>
</dbReference>
<feature type="region of interest" description="Disordered" evidence="1">
    <location>
        <begin position="465"/>
        <end position="582"/>
    </location>
</feature>
<sequence length="774" mass="84040">MSRQGVLDIQNEKLSKIFDLVPKEVLNEDAINSAEFVGNTHEVNEGSDSFVTSTELLEPITTESTVTTDRHQTQTLEPLELTTAQDNNATLQVPNVPAVNADDTHPLPPEVLVADPFSFDEAANVEHNVDVSPVAPVVPVVHKNNTSFSTVTESDDNFFPSTMVREEVTTTAATVNVPVFPSALERRVLKEKEEATVPIISSATNAQFEAETIENFPSSTESHLTDASIEPIEVAVNPMAESDDFKDATLNSDVSLSSDSTTDLSEAKTPDVFAHASKTTEEQEGEEHSAFTETNPVTISSTATTETTVLDEDEPPFDQEKLSGLFEQDGSFIPDHLINQMSTTTGLPMISVSSDDHEDSAAMTNFETVSTKHKLQQTQQIHTSSSKDFVNEVFQTAGTLSPTFEQPRFPVESSAASTLSQGDVFPSAAASTSPELESEHSIEFNTWPTLIPTSEVTFAVTEPELDLATPDPEAIVESSRQPTLESEVRHRPETQPQPILKLSQESEPTARPNFKLEFQPQPSLEPAAPKMEPEPQPQAEPQAVGDPSPMPELKPEPEPTLPDSASQPKSEPQPKLEWSSGDLKNTLLSMRITSVEFVEEFTDKSSGQYRKLIDQVIPHISSILKTILGDNFVGYDITSITKGSVVIEGVIMTRDDIHDAEELATKIDMSISSNGFMVGPNEVDPRSIAVNGIPSRGYIERVHSSYPQTTTSSALLIGSMIAVGVLIVLVVAFVAIAMNNRRSNGTMKLKDGTITRIESGKAAYSNPQAVSVNL</sequence>
<evidence type="ECO:0000313" key="4">
    <source>
        <dbReference type="Proteomes" id="UP000035642"/>
    </source>
</evidence>
<dbReference type="InterPro" id="IPR036364">
    <property type="entry name" value="SEA_dom_sf"/>
</dbReference>
<feature type="transmembrane region" description="Helical" evidence="2">
    <location>
        <begin position="714"/>
        <end position="738"/>
    </location>
</feature>
<feature type="compositionally biased region" description="Basic and acidic residues" evidence="1">
    <location>
        <begin position="278"/>
        <end position="290"/>
    </location>
</feature>
<keyword evidence="4" id="KW-1185">Reference proteome</keyword>
<evidence type="ECO:0000259" key="3">
    <source>
        <dbReference type="PROSITE" id="PS50024"/>
    </source>
</evidence>
<keyword evidence="2" id="KW-0472">Membrane</keyword>
<feature type="domain" description="SEA" evidence="3">
    <location>
        <begin position="582"/>
        <end position="695"/>
    </location>
</feature>
<evidence type="ECO:0000256" key="2">
    <source>
        <dbReference type="SAM" id="Phobius"/>
    </source>
</evidence>
<dbReference type="Pfam" id="PF01390">
    <property type="entry name" value="SEA"/>
    <property type="match status" value="1"/>
</dbReference>
<organism evidence="4 5">
    <name type="scientific">Angiostrongylus cantonensis</name>
    <name type="common">Rat lungworm</name>
    <dbReference type="NCBI Taxonomy" id="6313"/>
    <lineage>
        <taxon>Eukaryota</taxon>
        <taxon>Metazoa</taxon>
        <taxon>Ecdysozoa</taxon>
        <taxon>Nematoda</taxon>
        <taxon>Chromadorea</taxon>
        <taxon>Rhabditida</taxon>
        <taxon>Rhabditina</taxon>
        <taxon>Rhabditomorpha</taxon>
        <taxon>Strongyloidea</taxon>
        <taxon>Metastrongylidae</taxon>
        <taxon>Angiostrongylus</taxon>
    </lineage>
</organism>
<dbReference type="STRING" id="6313.A0A158P952"/>
<dbReference type="AlphaFoldDB" id="A0A158P952"/>
<dbReference type="PROSITE" id="PS50024">
    <property type="entry name" value="SEA"/>
    <property type="match status" value="1"/>
</dbReference>
<accession>A0A158P952</accession>
<dbReference type="WBParaSite" id="ACAC_0000783001-mRNA-1">
    <property type="protein sequence ID" value="ACAC_0000783001-mRNA-1"/>
    <property type="gene ID" value="ACAC_0000783001"/>
</dbReference>
<proteinExistence type="predicted"/>
<feature type="compositionally biased region" description="Low complexity" evidence="1">
    <location>
        <begin position="298"/>
        <end position="308"/>
    </location>
</feature>
<feature type="region of interest" description="Disordered" evidence="1">
    <location>
        <begin position="401"/>
        <end position="441"/>
    </location>
</feature>
<name>A0A158P952_ANGCA</name>
<keyword evidence="2" id="KW-1133">Transmembrane helix</keyword>